<protein>
    <submittedName>
        <fullName evidence="1">Uncharacterized protein</fullName>
    </submittedName>
</protein>
<evidence type="ECO:0000313" key="1">
    <source>
        <dbReference type="EMBL" id="KAF2714079.1"/>
    </source>
</evidence>
<keyword evidence="2" id="KW-1185">Reference proteome</keyword>
<dbReference type="Proteomes" id="UP000799428">
    <property type="component" value="Unassembled WGS sequence"/>
</dbReference>
<name>A0A6G1KML3_9PLEO</name>
<dbReference type="Gene3D" id="2.60.120.10">
    <property type="entry name" value="Jelly Rolls"/>
    <property type="match status" value="1"/>
</dbReference>
<dbReference type="PANTHER" id="PTHR36448:SF3">
    <property type="entry name" value="CUPIN TYPE-2 DOMAIN-CONTAINING PROTEIN"/>
    <property type="match status" value="1"/>
</dbReference>
<dbReference type="InterPro" id="IPR047121">
    <property type="entry name" value="YjiB-like"/>
</dbReference>
<sequence length="225" mass="24437">MVQVKTYHLAPTGLIPNSPYVLIHYPRLLLDEVKRPGFNASKVSDVFLSNGWPVQWVAKYGLTQASHYHSAAHECMAVISGQGATIRFGVADTTSDEEDNTYGHGYEDGGVEVQAELGDVFIIPAGVAHKTHDPKPEGAVFAFHDATAKEVDDVSKFLEQIELAGEFMMIGGYPTGGVWDFAVGGNDKGRYENVWAVKKPERDPVLGTSKEGLCGLWGEKGNSQL</sequence>
<dbReference type="AlphaFoldDB" id="A0A6G1KML3"/>
<dbReference type="EMBL" id="MU005765">
    <property type="protein sequence ID" value="KAF2714079.1"/>
    <property type="molecule type" value="Genomic_DNA"/>
</dbReference>
<organism evidence="1 2">
    <name type="scientific">Pleomassaria siparia CBS 279.74</name>
    <dbReference type="NCBI Taxonomy" id="1314801"/>
    <lineage>
        <taxon>Eukaryota</taxon>
        <taxon>Fungi</taxon>
        <taxon>Dikarya</taxon>
        <taxon>Ascomycota</taxon>
        <taxon>Pezizomycotina</taxon>
        <taxon>Dothideomycetes</taxon>
        <taxon>Pleosporomycetidae</taxon>
        <taxon>Pleosporales</taxon>
        <taxon>Pleomassariaceae</taxon>
        <taxon>Pleomassaria</taxon>
    </lineage>
</organism>
<evidence type="ECO:0000313" key="2">
    <source>
        <dbReference type="Proteomes" id="UP000799428"/>
    </source>
</evidence>
<accession>A0A6G1KML3</accession>
<dbReference type="InterPro" id="IPR011051">
    <property type="entry name" value="RmlC_Cupin_sf"/>
</dbReference>
<reference evidence="1" key="1">
    <citation type="journal article" date="2020" name="Stud. Mycol.">
        <title>101 Dothideomycetes genomes: a test case for predicting lifestyles and emergence of pathogens.</title>
        <authorList>
            <person name="Haridas S."/>
            <person name="Albert R."/>
            <person name="Binder M."/>
            <person name="Bloem J."/>
            <person name="Labutti K."/>
            <person name="Salamov A."/>
            <person name="Andreopoulos B."/>
            <person name="Baker S."/>
            <person name="Barry K."/>
            <person name="Bills G."/>
            <person name="Bluhm B."/>
            <person name="Cannon C."/>
            <person name="Castanera R."/>
            <person name="Culley D."/>
            <person name="Daum C."/>
            <person name="Ezra D."/>
            <person name="Gonzalez J."/>
            <person name="Henrissat B."/>
            <person name="Kuo A."/>
            <person name="Liang C."/>
            <person name="Lipzen A."/>
            <person name="Lutzoni F."/>
            <person name="Magnuson J."/>
            <person name="Mondo S."/>
            <person name="Nolan M."/>
            <person name="Ohm R."/>
            <person name="Pangilinan J."/>
            <person name="Park H.-J."/>
            <person name="Ramirez L."/>
            <person name="Alfaro M."/>
            <person name="Sun H."/>
            <person name="Tritt A."/>
            <person name="Yoshinaga Y."/>
            <person name="Zwiers L.-H."/>
            <person name="Turgeon B."/>
            <person name="Goodwin S."/>
            <person name="Spatafora J."/>
            <person name="Crous P."/>
            <person name="Grigoriev I."/>
        </authorList>
    </citation>
    <scope>NUCLEOTIDE SEQUENCE</scope>
    <source>
        <strain evidence="1">CBS 279.74</strain>
    </source>
</reference>
<dbReference type="CDD" id="cd02219">
    <property type="entry name" value="cupin_YjlB-like"/>
    <property type="match status" value="1"/>
</dbReference>
<dbReference type="OrthoDB" id="2446447at2759"/>
<dbReference type="SUPFAM" id="SSF51182">
    <property type="entry name" value="RmlC-like cupins"/>
    <property type="match status" value="1"/>
</dbReference>
<dbReference type="InterPro" id="IPR014710">
    <property type="entry name" value="RmlC-like_jellyroll"/>
</dbReference>
<gene>
    <name evidence="1" type="ORF">K504DRAFT_425240</name>
</gene>
<proteinExistence type="predicted"/>
<dbReference type="PANTHER" id="PTHR36448">
    <property type="entry name" value="BLR7373 PROTEIN"/>
    <property type="match status" value="1"/>
</dbReference>